<dbReference type="GO" id="GO:0022857">
    <property type="term" value="F:transmembrane transporter activity"/>
    <property type="evidence" value="ECO:0007669"/>
    <property type="project" value="InterPro"/>
</dbReference>
<dbReference type="KEGG" id="sgr:SGR_6394"/>
<evidence type="ECO:0000313" key="11">
    <source>
        <dbReference type="Proteomes" id="UP000001685"/>
    </source>
</evidence>
<evidence type="ECO:0000256" key="3">
    <source>
        <dbReference type="ARBA" id="ARBA00022448"/>
    </source>
</evidence>
<reference evidence="11" key="1">
    <citation type="journal article" date="2008" name="J. Bacteriol.">
        <title>Genome sequence of the streptomycin-producing microorganism Streptomyces griseus IFO 13350.</title>
        <authorList>
            <person name="Ohnishi Y."/>
            <person name="Ishikawa J."/>
            <person name="Hara H."/>
            <person name="Suzuki H."/>
            <person name="Ikenoya M."/>
            <person name="Ikeda H."/>
            <person name="Yamashita A."/>
            <person name="Hattori M."/>
            <person name="Horinouchi S."/>
        </authorList>
    </citation>
    <scope>NUCLEOTIDE SEQUENCE [LARGE SCALE GENOMIC DNA]</scope>
    <source>
        <strain evidence="11">JCM 4626 / NBRC 13350</strain>
    </source>
</reference>
<evidence type="ECO:0000256" key="6">
    <source>
        <dbReference type="ARBA" id="ARBA00022989"/>
    </source>
</evidence>
<feature type="transmembrane region" description="Helical" evidence="9">
    <location>
        <begin position="94"/>
        <end position="114"/>
    </location>
</feature>
<dbReference type="AlphaFoldDB" id="B1W5R6"/>
<dbReference type="RefSeq" id="WP_012381908.1">
    <property type="nucleotide sequence ID" value="NC_010572.1"/>
</dbReference>
<dbReference type="GO" id="GO:0005886">
    <property type="term" value="C:plasma membrane"/>
    <property type="evidence" value="ECO:0007669"/>
    <property type="project" value="UniProtKB-SubCell"/>
</dbReference>
<feature type="transmembrane region" description="Helical" evidence="9">
    <location>
        <begin position="184"/>
        <end position="207"/>
    </location>
</feature>
<dbReference type="Gene3D" id="1.10.3470.10">
    <property type="entry name" value="ABC transporter involved in vitamin B12 uptake, BtuC"/>
    <property type="match status" value="1"/>
</dbReference>
<feature type="transmembrane region" description="Helical" evidence="9">
    <location>
        <begin position="155"/>
        <end position="172"/>
    </location>
</feature>
<evidence type="ECO:0000256" key="5">
    <source>
        <dbReference type="ARBA" id="ARBA00022692"/>
    </source>
</evidence>
<comment type="similarity">
    <text evidence="2">Belongs to the binding-protein-dependent transport system permease family. FecCD subfamily.</text>
</comment>
<dbReference type="GO" id="GO:0033214">
    <property type="term" value="P:siderophore-iron import into cell"/>
    <property type="evidence" value="ECO:0007669"/>
    <property type="project" value="TreeGrafter"/>
</dbReference>
<feature type="region of interest" description="Disordered" evidence="8">
    <location>
        <begin position="1"/>
        <end position="28"/>
    </location>
</feature>
<evidence type="ECO:0000256" key="7">
    <source>
        <dbReference type="ARBA" id="ARBA00023136"/>
    </source>
</evidence>
<comment type="subcellular location">
    <subcellularLocation>
        <location evidence="1">Cell membrane</location>
        <topology evidence="1">Multi-pass membrane protein</topology>
    </subcellularLocation>
</comment>
<dbReference type="PANTHER" id="PTHR30472">
    <property type="entry name" value="FERRIC ENTEROBACTIN TRANSPORT SYSTEM PERMEASE PROTEIN"/>
    <property type="match status" value="1"/>
</dbReference>
<dbReference type="InterPro" id="IPR000522">
    <property type="entry name" value="ABC_transptr_permease_BtuC"/>
</dbReference>
<dbReference type="HOGENOM" id="CLU_013016_0_3_11"/>
<dbReference type="FunFam" id="1.10.3470.10:FF:000001">
    <property type="entry name" value="Vitamin B12 ABC transporter permease BtuC"/>
    <property type="match status" value="1"/>
</dbReference>
<feature type="transmembrane region" description="Helical" evidence="9">
    <location>
        <begin position="227"/>
        <end position="245"/>
    </location>
</feature>
<dbReference type="CDD" id="cd06550">
    <property type="entry name" value="TM_ABC_iron-siderophores_like"/>
    <property type="match status" value="1"/>
</dbReference>
<keyword evidence="7 9" id="KW-0472">Membrane</keyword>
<accession>B1W5R6</accession>
<feature type="transmembrane region" description="Helical" evidence="9">
    <location>
        <begin position="344"/>
        <end position="362"/>
    </location>
</feature>
<dbReference type="PANTHER" id="PTHR30472:SF67">
    <property type="entry name" value="PERMEASE OF ABC TRANSPORTER-RELATED"/>
    <property type="match status" value="1"/>
</dbReference>
<dbReference type="eggNOG" id="COG0609">
    <property type="taxonomic scope" value="Bacteria"/>
</dbReference>
<name>B1W5R6_STRGG</name>
<feature type="transmembrane region" description="Helical" evidence="9">
    <location>
        <begin position="32"/>
        <end position="56"/>
    </location>
</feature>
<evidence type="ECO:0000313" key="10">
    <source>
        <dbReference type="EMBL" id="BAG23223.1"/>
    </source>
</evidence>
<keyword evidence="5 9" id="KW-0812">Transmembrane</keyword>
<evidence type="ECO:0000256" key="1">
    <source>
        <dbReference type="ARBA" id="ARBA00004651"/>
    </source>
</evidence>
<keyword evidence="6 9" id="KW-1133">Transmembrane helix</keyword>
<dbReference type="Pfam" id="PF01032">
    <property type="entry name" value="FecCD"/>
    <property type="match status" value="1"/>
</dbReference>
<dbReference type="Proteomes" id="UP000001685">
    <property type="component" value="Chromosome"/>
</dbReference>
<feature type="transmembrane region" description="Helical" evidence="9">
    <location>
        <begin position="126"/>
        <end position="149"/>
    </location>
</feature>
<evidence type="ECO:0000256" key="4">
    <source>
        <dbReference type="ARBA" id="ARBA00022475"/>
    </source>
</evidence>
<keyword evidence="4" id="KW-1003">Cell membrane</keyword>
<feature type="compositionally biased region" description="Basic residues" evidence="8">
    <location>
        <begin position="19"/>
        <end position="28"/>
    </location>
</feature>
<dbReference type="EMBL" id="AP009493">
    <property type="protein sequence ID" value="BAG23223.1"/>
    <property type="molecule type" value="Genomic_DNA"/>
</dbReference>
<protein>
    <submittedName>
        <fullName evidence="10">FecCD-family membrane transport protein</fullName>
    </submittedName>
</protein>
<gene>
    <name evidence="10" type="ordered locus">SGR_6394</name>
</gene>
<feature type="transmembrane region" description="Helical" evidence="9">
    <location>
        <begin position="276"/>
        <end position="304"/>
    </location>
</feature>
<dbReference type="SUPFAM" id="SSF81345">
    <property type="entry name" value="ABC transporter involved in vitamin B12 uptake, BtuC"/>
    <property type="match status" value="1"/>
</dbReference>
<dbReference type="InterPro" id="IPR037294">
    <property type="entry name" value="ABC_BtuC-like"/>
</dbReference>
<feature type="transmembrane region" description="Helical" evidence="9">
    <location>
        <begin position="316"/>
        <end position="338"/>
    </location>
</feature>
<sequence>MRRQTPADVRADTAGRRPPGGRRPVRGRRGRITSLPVVIPLLFLLLLVTVCAAVAVGSVGVRPATVLDVVAHRLVGAGPPPAVMDDQIVWNLRLPRVLLAAVVGAGLAVVGVTLQATVRNPLADPYVLGVSAGAGLMAAVAITLGSAAVAGLSTSAAAFVGALAATAAVLGLSRRAGRVVPSRLVLAGVTLSYLFTGATSFVIFRGSNAEAAHSVLFWLLGSLSESSWSNLSLPAAAVLIVGLCLMPRTRTLNALAAGDDAALSLGVPVHRVRVRLLITASLLTGVLVAVSGGIGFVGLVVPHLVRLVVGPDHRRLLPTALLVGATYLVVADALSRVLVRPEELPIGIVTAVLGAPAFLWLLRRSEAS</sequence>
<keyword evidence="3" id="KW-0813">Transport</keyword>
<dbReference type="PATRIC" id="fig|455632.4.peg.6555"/>
<evidence type="ECO:0000256" key="2">
    <source>
        <dbReference type="ARBA" id="ARBA00007935"/>
    </source>
</evidence>
<evidence type="ECO:0000256" key="9">
    <source>
        <dbReference type="SAM" id="Phobius"/>
    </source>
</evidence>
<organism evidence="10 11">
    <name type="scientific">Streptomyces griseus subsp. griseus (strain JCM 4626 / CBS 651.72 / NBRC 13350 / KCC S-0626 / ISP 5235)</name>
    <dbReference type="NCBI Taxonomy" id="455632"/>
    <lineage>
        <taxon>Bacteria</taxon>
        <taxon>Bacillati</taxon>
        <taxon>Actinomycetota</taxon>
        <taxon>Actinomycetes</taxon>
        <taxon>Kitasatosporales</taxon>
        <taxon>Streptomycetaceae</taxon>
        <taxon>Streptomyces</taxon>
    </lineage>
</organism>
<evidence type="ECO:0000256" key="8">
    <source>
        <dbReference type="SAM" id="MobiDB-lite"/>
    </source>
</evidence>
<proteinExistence type="inferred from homology"/>